<evidence type="ECO:0000256" key="4">
    <source>
        <dbReference type="ARBA" id="ARBA00022614"/>
    </source>
</evidence>
<dbReference type="SUPFAM" id="SSF47986">
    <property type="entry name" value="DEATH domain"/>
    <property type="match status" value="1"/>
</dbReference>
<dbReference type="CDD" id="cd08320">
    <property type="entry name" value="Pyrin_NALPs"/>
    <property type="match status" value="1"/>
</dbReference>
<dbReference type="RefSeq" id="XP_007957167.1">
    <property type="nucleotide sequence ID" value="XM_007958976.2"/>
</dbReference>
<evidence type="ECO:0000259" key="9">
    <source>
        <dbReference type="PROSITE" id="PS50824"/>
    </source>
</evidence>
<evidence type="ECO:0000256" key="7">
    <source>
        <dbReference type="ARBA" id="ARBA00022840"/>
    </source>
</evidence>
<evidence type="ECO:0000256" key="6">
    <source>
        <dbReference type="ARBA" id="ARBA00022741"/>
    </source>
</evidence>
<dbReference type="PROSITE" id="PS50837">
    <property type="entry name" value="NACHT"/>
    <property type="match status" value="1"/>
</dbReference>
<sequence>MASPDRLDFNLQGLLEELDQEELSRFKSTLKSLRLRSTLHAQEFPQIDMDEADGKQLAEILINRCSSYWVEVVTMQTFAKMDRTDLCERAKEELREAALKSLQEKLSSLKLMQVEEDLINLEADMCVVKRRLGKSDKYRIILKEKFRQMWKANFNPGAMADFHIVTQRYKPLIPFCDPKTLMGPFPSTVVLLGPAGVGKSTLAKKVMLDWTENNLAKTFTYVFYLRCKELNKMGPCTGAELITKDCPELKDSVLRVLAQAQNVLFIIDGFDELRVPPGALIRDLCSDWETQKPVPILLSSLLNRTMFPRATLMVTTRPWALRELRFLVERPLLIEMEGFLEVDRKMYFLKHFQDEDQALQAFNSMRSNEALFSMASAPMVCWVICACLKSQMEKGEDPTPTCQTTTSLFLRFLCNQFTPGSESCLQAPVKALCPLAAEGVWTQTSVFDGEDLERLGVKESELSPFLEKDILQKDRYHEGWFSFIHLSVQQFLAAMFYVVRSKEDEESHSGDIGSVQELLSTEQTLENPSLTQVGYFLFGLLNESRARQLETTFGCRASLEVRRALLEWCLKAGGDGPFSVMDVKEALFCLYESQEEAFVGDAMAHFKELFLDLRSETDIVCASFCVKHCRNLQKMSLTVRRRTFGETEPPLESDAQAERSQKDQHMLPFWMDLCSVFGSNKNLTSLDISQSFLSNTSLRVICENVASATHSLQKVVLNNISPADAYRDFCLAFSGQETLTHLTLQGNGQNDMLPLLSEVLRHAKCNLQYLRLESCSATMQQWGDLFWALEINQSLTCLNLTANELLDEGVKLLCATLKHPRCSLKKLSLESCQLTEACCKDLSSALIINQKLTHLCLAENELRDIGVSLLCVGLCDPNCKLQTLVLWNCGVTDSGCDHLSNLLQQNSNLTHLDLGLNRVGITGLNLLCEALKEPTCNLKCLWLWGCSIMPFSCMDLSSALKCNRSLTTLDLGQNSLGHSGIKKLCEALKCQNCPLRKLRLKLDESDIQVQKLLQEIKDINPQLTVENDYQDLRMTRPSSHDFLF</sequence>
<dbReference type="Pfam" id="PF13516">
    <property type="entry name" value="LRR_6"/>
    <property type="match status" value="4"/>
</dbReference>
<dbReference type="InterPro" id="IPR007111">
    <property type="entry name" value="NACHT_NTPase"/>
</dbReference>
<keyword evidence="3" id="KW-0963">Cytoplasm</keyword>
<accession>A0A8B7BCE0</accession>
<name>A0A8B7BCE0_ORYAF</name>
<proteinExistence type="inferred from homology"/>
<dbReference type="CDD" id="cd00116">
    <property type="entry name" value="LRR_RI"/>
    <property type="match status" value="1"/>
</dbReference>
<dbReference type="Gene3D" id="3.40.50.300">
    <property type="entry name" value="P-loop containing nucleotide triphosphate hydrolases"/>
    <property type="match status" value="1"/>
</dbReference>
<dbReference type="PANTHER" id="PTHR45690:SF14">
    <property type="entry name" value="NACHT, LRR AND PYD DOMAINS-CONTAINING PROTEIN 2"/>
    <property type="match status" value="1"/>
</dbReference>
<dbReference type="InterPro" id="IPR032675">
    <property type="entry name" value="LRR_dom_sf"/>
</dbReference>
<organism evidence="11 12">
    <name type="scientific">Orycteropus afer afer</name>
    <dbReference type="NCBI Taxonomy" id="1230840"/>
    <lineage>
        <taxon>Eukaryota</taxon>
        <taxon>Metazoa</taxon>
        <taxon>Chordata</taxon>
        <taxon>Craniata</taxon>
        <taxon>Vertebrata</taxon>
        <taxon>Euteleostomi</taxon>
        <taxon>Mammalia</taxon>
        <taxon>Eutheria</taxon>
        <taxon>Afrotheria</taxon>
        <taxon>Tubulidentata</taxon>
        <taxon>Orycteropodidae</taxon>
        <taxon>Orycteropus</taxon>
    </lineage>
</organism>
<dbReference type="GO" id="GO:0032651">
    <property type="term" value="P:regulation of interleukin-1 beta production"/>
    <property type="evidence" value="ECO:0007669"/>
    <property type="project" value="UniProtKB-ARBA"/>
</dbReference>
<comment type="similarity">
    <text evidence="2">Belongs to the NLRP family.</text>
</comment>
<dbReference type="PANTHER" id="PTHR45690">
    <property type="entry name" value="NACHT, LRR AND PYD DOMAINS-CONTAINING PROTEIN 12"/>
    <property type="match status" value="1"/>
</dbReference>
<evidence type="ECO:0000256" key="1">
    <source>
        <dbReference type="ARBA" id="ARBA00004496"/>
    </source>
</evidence>
<dbReference type="SMART" id="SM00368">
    <property type="entry name" value="LRR_RI"/>
    <property type="match status" value="8"/>
</dbReference>
<dbReference type="Gene3D" id="3.80.10.10">
    <property type="entry name" value="Ribonuclease Inhibitor"/>
    <property type="match status" value="1"/>
</dbReference>
<evidence type="ECO:0000313" key="12">
    <source>
        <dbReference type="RefSeq" id="XP_007957167.1"/>
    </source>
</evidence>
<gene>
    <name evidence="12" type="primary">NLRP2</name>
</gene>
<dbReference type="OrthoDB" id="120976at2759"/>
<protein>
    <submittedName>
        <fullName evidence="12">NACHT, LRR and PYD domains-containing protein 2</fullName>
    </submittedName>
</protein>
<dbReference type="CTD" id="55655"/>
<evidence type="ECO:0000256" key="5">
    <source>
        <dbReference type="ARBA" id="ARBA00022737"/>
    </source>
</evidence>
<keyword evidence="6" id="KW-0547">Nucleotide-binding</keyword>
<dbReference type="GO" id="GO:0050727">
    <property type="term" value="P:regulation of inflammatory response"/>
    <property type="evidence" value="ECO:0007669"/>
    <property type="project" value="TreeGrafter"/>
</dbReference>
<dbReference type="Pfam" id="PF05729">
    <property type="entry name" value="NACHT"/>
    <property type="match status" value="1"/>
</dbReference>
<dbReference type="GO" id="GO:0005524">
    <property type="term" value="F:ATP binding"/>
    <property type="evidence" value="ECO:0007669"/>
    <property type="project" value="UniProtKB-KW"/>
</dbReference>
<reference evidence="12" key="1">
    <citation type="submission" date="2025-08" db="UniProtKB">
        <authorList>
            <consortium name="RefSeq"/>
        </authorList>
    </citation>
    <scope>IDENTIFICATION</scope>
</reference>
<dbReference type="InterPro" id="IPR041075">
    <property type="entry name" value="NOD1/2_WH"/>
</dbReference>
<dbReference type="FunFam" id="1.10.533.10:FF:000067">
    <property type="entry name" value="NLR family pyrin domain containing 2"/>
    <property type="match status" value="1"/>
</dbReference>
<dbReference type="GO" id="GO:0002376">
    <property type="term" value="P:immune system process"/>
    <property type="evidence" value="ECO:0007669"/>
    <property type="project" value="UniProtKB-KW"/>
</dbReference>
<dbReference type="Pfam" id="PF17776">
    <property type="entry name" value="NLRC4_HD2"/>
    <property type="match status" value="1"/>
</dbReference>
<dbReference type="GO" id="GO:1901223">
    <property type="term" value="P:negative regulation of non-canonical NF-kappaB signal transduction"/>
    <property type="evidence" value="ECO:0007669"/>
    <property type="project" value="UniProtKB-ARBA"/>
</dbReference>
<dbReference type="Pfam" id="PF02758">
    <property type="entry name" value="PYRIN"/>
    <property type="match status" value="1"/>
</dbReference>
<evidence type="ECO:0000256" key="2">
    <source>
        <dbReference type="ARBA" id="ARBA00008665"/>
    </source>
</evidence>
<dbReference type="InterPro" id="IPR004020">
    <property type="entry name" value="DAPIN"/>
</dbReference>
<keyword evidence="4" id="KW-0433">Leucine-rich repeat</keyword>
<dbReference type="InterPro" id="IPR011029">
    <property type="entry name" value="DEATH-like_dom_sf"/>
</dbReference>
<evidence type="ECO:0000313" key="11">
    <source>
        <dbReference type="Proteomes" id="UP000694850"/>
    </source>
</evidence>
<evidence type="ECO:0000256" key="8">
    <source>
        <dbReference type="ARBA" id="ARBA00022859"/>
    </source>
</evidence>
<keyword evidence="11" id="KW-1185">Reference proteome</keyword>
<dbReference type="InterPro" id="IPR050637">
    <property type="entry name" value="NLRP_innate_immun_reg"/>
</dbReference>
<dbReference type="InterPro" id="IPR041267">
    <property type="entry name" value="NLRP_HD2"/>
</dbReference>
<feature type="domain" description="NACHT" evidence="10">
    <location>
        <begin position="187"/>
        <end position="386"/>
    </location>
</feature>
<evidence type="ECO:0000259" key="10">
    <source>
        <dbReference type="PROSITE" id="PS50837"/>
    </source>
</evidence>
<feature type="domain" description="Pyrin" evidence="9">
    <location>
        <begin position="1"/>
        <end position="100"/>
    </location>
</feature>
<dbReference type="GO" id="GO:0005829">
    <property type="term" value="C:cytosol"/>
    <property type="evidence" value="ECO:0007669"/>
    <property type="project" value="UniProtKB-ARBA"/>
</dbReference>
<dbReference type="SMART" id="SM01289">
    <property type="entry name" value="PYRIN"/>
    <property type="match status" value="1"/>
</dbReference>
<dbReference type="Proteomes" id="UP000694850">
    <property type="component" value="Unplaced"/>
</dbReference>
<dbReference type="Pfam" id="PF17779">
    <property type="entry name" value="WHD_NOD2"/>
    <property type="match status" value="1"/>
</dbReference>
<comment type="subcellular location">
    <subcellularLocation>
        <location evidence="1">Cytoplasm</location>
    </subcellularLocation>
</comment>
<dbReference type="InterPro" id="IPR001611">
    <property type="entry name" value="Leu-rich_rpt"/>
</dbReference>
<dbReference type="AlphaFoldDB" id="A0A8B7BCE0"/>
<keyword evidence="5" id="KW-0677">Repeat</keyword>
<dbReference type="FunFam" id="3.40.50.300:FF:001341">
    <property type="entry name" value="NLR family pyrin domain containing 7"/>
    <property type="match status" value="1"/>
</dbReference>
<keyword evidence="8" id="KW-0391">Immunity</keyword>
<dbReference type="Gene3D" id="1.10.533.10">
    <property type="entry name" value="Death Domain, Fas"/>
    <property type="match status" value="1"/>
</dbReference>
<dbReference type="SUPFAM" id="SSF52540">
    <property type="entry name" value="P-loop containing nucleoside triphosphate hydrolases"/>
    <property type="match status" value="1"/>
</dbReference>
<dbReference type="GeneID" id="103213082"/>
<keyword evidence="7" id="KW-0067">ATP-binding</keyword>
<dbReference type="PROSITE" id="PS50824">
    <property type="entry name" value="DAPIN"/>
    <property type="match status" value="1"/>
</dbReference>
<dbReference type="InterPro" id="IPR027417">
    <property type="entry name" value="P-loop_NTPase"/>
</dbReference>
<dbReference type="SUPFAM" id="SSF52047">
    <property type="entry name" value="RNI-like"/>
    <property type="match status" value="1"/>
</dbReference>
<evidence type="ECO:0000256" key="3">
    <source>
        <dbReference type="ARBA" id="ARBA00022490"/>
    </source>
</evidence>